<organism evidence="4 5">
    <name type="scientific">Microlunatus soli</name>
    <dbReference type="NCBI Taxonomy" id="630515"/>
    <lineage>
        <taxon>Bacteria</taxon>
        <taxon>Bacillati</taxon>
        <taxon>Actinomycetota</taxon>
        <taxon>Actinomycetes</taxon>
        <taxon>Propionibacteriales</taxon>
        <taxon>Propionibacteriaceae</taxon>
        <taxon>Microlunatus</taxon>
    </lineage>
</organism>
<proteinExistence type="predicted"/>
<evidence type="ECO:0000256" key="1">
    <source>
        <dbReference type="ARBA" id="ARBA00022729"/>
    </source>
</evidence>
<evidence type="ECO:0008006" key="6">
    <source>
        <dbReference type="Google" id="ProtNLM"/>
    </source>
</evidence>
<dbReference type="InterPro" id="IPR050966">
    <property type="entry name" value="Glutamyl_endopeptidase"/>
</dbReference>
<protein>
    <recommendedName>
        <fullName evidence="6">V8-like Glu-specific endopeptidase</fullName>
    </recommendedName>
</protein>
<evidence type="ECO:0000313" key="5">
    <source>
        <dbReference type="Proteomes" id="UP000199103"/>
    </source>
</evidence>
<feature type="signal peptide" evidence="3">
    <location>
        <begin position="1"/>
        <end position="28"/>
    </location>
</feature>
<dbReference type="InterPro" id="IPR043504">
    <property type="entry name" value="Peptidase_S1_PA_chymotrypsin"/>
</dbReference>
<dbReference type="Pfam" id="PF13365">
    <property type="entry name" value="Trypsin_2"/>
    <property type="match status" value="1"/>
</dbReference>
<dbReference type="AlphaFoldDB" id="A0A1H2AP27"/>
<keyword evidence="1 3" id="KW-0732">Signal</keyword>
<feature type="chain" id="PRO_5009269032" description="V8-like Glu-specific endopeptidase" evidence="3">
    <location>
        <begin position="29"/>
        <end position="337"/>
    </location>
</feature>
<evidence type="ECO:0000313" key="4">
    <source>
        <dbReference type="EMBL" id="SDT47522.1"/>
    </source>
</evidence>
<evidence type="ECO:0000256" key="2">
    <source>
        <dbReference type="SAM" id="MobiDB-lite"/>
    </source>
</evidence>
<dbReference type="Gene3D" id="2.40.10.10">
    <property type="entry name" value="Trypsin-like serine proteases"/>
    <property type="match status" value="2"/>
</dbReference>
<evidence type="ECO:0000256" key="3">
    <source>
        <dbReference type="SAM" id="SignalP"/>
    </source>
</evidence>
<feature type="compositionally biased region" description="Basic and acidic residues" evidence="2">
    <location>
        <begin position="46"/>
        <end position="66"/>
    </location>
</feature>
<name>A0A1H2AP27_9ACTN</name>
<dbReference type="RefSeq" id="WP_091531320.1">
    <property type="nucleotide sequence ID" value="NZ_LT629772.1"/>
</dbReference>
<reference evidence="4 5" key="1">
    <citation type="submission" date="2016-10" db="EMBL/GenBank/DDBJ databases">
        <authorList>
            <person name="de Groot N.N."/>
        </authorList>
    </citation>
    <scope>NUCLEOTIDE SEQUENCE [LARGE SCALE GENOMIC DNA]</scope>
    <source>
        <strain evidence="4 5">DSM 21800</strain>
    </source>
</reference>
<dbReference type="PANTHER" id="PTHR15462:SF19">
    <property type="entry name" value="PEPTIDASE S1 DOMAIN-CONTAINING PROTEIN"/>
    <property type="match status" value="1"/>
</dbReference>
<dbReference type="SUPFAM" id="SSF50494">
    <property type="entry name" value="Trypsin-like serine proteases"/>
    <property type="match status" value="1"/>
</dbReference>
<dbReference type="Proteomes" id="UP000199103">
    <property type="component" value="Chromosome I"/>
</dbReference>
<dbReference type="EMBL" id="LT629772">
    <property type="protein sequence ID" value="SDT47522.1"/>
    <property type="molecule type" value="Genomic_DNA"/>
</dbReference>
<accession>A0A1H2AP27</accession>
<dbReference type="PANTHER" id="PTHR15462">
    <property type="entry name" value="SERINE PROTEASE"/>
    <property type="match status" value="1"/>
</dbReference>
<dbReference type="STRING" id="630515.SAMN04489812_6093"/>
<feature type="region of interest" description="Disordered" evidence="2">
    <location>
        <begin position="24"/>
        <end position="109"/>
    </location>
</feature>
<keyword evidence="5" id="KW-1185">Reference proteome</keyword>
<dbReference type="OrthoDB" id="5121599at2"/>
<sequence>MKRMPPIAAAIATVIAAAGLAAAPTAQAEPQHPSPTVHPAATTTAEQRKVDDYWTADRMKSAEQRTVRPAADWKPSKVETGAPTVQHGQPSTAGNGSTKGKGKKPKDGDAYLGGPWTGGGAVVKTTGKVFFTLGGTDYVCSGSAIESDNKNTVSTAGHCVNEGPGEYATNFVFVPAYDDGAAPYGKWKATGLSTSEQWRTEGDFNYDIGFAVVDQVDGKNLTDVVGSQSVGFNLPRGEFLYSFGYPQARPYDGTTLDYCSATAGADALGGSEDQRLDCNMTGGSSGGPWFDDFDESAGTGVQVSVNSFGYTSDHNAMYGPYFGSVIEDVYSSAQTVA</sequence>
<gene>
    <name evidence="4" type="ORF">SAMN04489812_6093</name>
</gene>
<dbReference type="InterPro" id="IPR009003">
    <property type="entry name" value="Peptidase_S1_PA"/>
</dbReference>